<reference evidence="1" key="1">
    <citation type="submission" date="2018-02" db="EMBL/GenBank/DDBJ databases">
        <authorList>
            <person name="Cohen D.B."/>
            <person name="Kent A.D."/>
        </authorList>
    </citation>
    <scope>NUCLEOTIDE SEQUENCE</scope>
</reference>
<accession>A0A2N9EMJ0</accession>
<proteinExistence type="predicted"/>
<dbReference type="AlphaFoldDB" id="A0A2N9EMJ0"/>
<dbReference type="EMBL" id="OIVN01000193">
    <property type="protein sequence ID" value="SPC76005.1"/>
    <property type="molecule type" value="Genomic_DNA"/>
</dbReference>
<evidence type="ECO:0000313" key="1">
    <source>
        <dbReference type="EMBL" id="SPC76005.1"/>
    </source>
</evidence>
<name>A0A2N9EMJ0_FAGSY</name>
<evidence type="ECO:0000313" key="2">
    <source>
        <dbReference type="EMBL" id="SPD21799.1"/>
    </source>
</evidence>
<sequence length="88" mass="9458">MAKVLVLSPAPCTAGTAHHSPPAVEDLGSAFCRSLSLSLSLLRFFSFLSLSPSRLLRLPPPSLKLTAHSHSQPLDLGELMYGSRIGFR</sequence>
<organism evidence="1">
    <name type="scientific">Fagus sylvatica</name>
    <name type="common">Beechnut</name>
    <dbReference type="NCBI Taxonomy" id="28930"/>
    <lineage>
        <taxon>Eukaryota</taxon>
        <taxon>Viridiplantae</taxon>
        <taxon>Streptophyta</taxon>
        <taxon>Embryophyta</taxon>
        <taxon>Tracheophyta</taxon>
        <taxon>Spermatophyta</taxon>
        <taxon>Magnoliopsida</taxon>
        <taxon>eudicotyledons</taxon>
        <taxon>Gunneridae</taxon>
        <taxon>Pentapetalae</taxon>
        <taxon>rosids</taxon>
        <taxon>fabids</taxon>
        <taxon>Fagales</taxon>
        <taxon>Fagaceae</taxon>
        <taxon>Fagus</taxon>
    </lineage>
</organism>
<dbReference type="EMBL" id="OIVN01005292">
    <property type="protein sequence ID" value="SPD21799.1"/>
    <property type="molecule type" value="Genomic_DNA"/>
</dbReference>
<gene>
    <name evidence="1" type="ORF">FSB_LOCUS3887</name>
    <name evidence="2" type="ORF">FSB_LOCUS49681</name>
</gene>
<protein>
    <submittedName>
        <fullName evidence="1">Uncharacterized protein</fullName>
    </submittedName>
</protein>